<dbReference type="InterPro" id="IPR050807">
    <property type="entry name" value="TransReg_Diox_bact_type"/>
</dbReference>
<dbReference type="InterPro" id="IPR001387">
    <property type="entry name" value="Cro/C1-type_HTH"/>
</dbReference>
<organism evidence="2 3">
    <name type="scientific">Bacillus paralicheniformis</name>
    <dbReference type="NCBI Taxonomy" id="1648923"/>
    <lineage>
        <taxon>Bacteria</taxon>
        <taxon>Bacillati</taxon>
        <taxon>Bacillota</taxon>
        <taxon>Bacilli</taxon>
        <taxon>Bacillales</taxon>
        <taxon>Bacillaceae</taxon>
        <taxon>Bacillus</taxon>
    </lineage>
</organism>
<proteinExistence type="predicted"/>
<dbReference type="Gene3D" id="1.10.260.40">
    <property type="entry name" value="lambda repressor-like DNA-binding domains"/>
    <property type="match status" value="1"/>
</dbReference>
<dbReference type="Proteomes" id="UP000185604">
    <property type="component" value="Unassembled WGS sequence"/>
</dbReference>
<dbReference type="InterPro" id="IPR016759">
    <property type="entry name" value="RghR"/>
</dbReference>
<dbReference type="EMBL" id="LKPO01000001">
    <property type="protein sequence ID" value="OLF98693.1"/>
    <property type="molecule type" value="Genomic_DNA"/>
</dbReference>
<comment type="caution">
    <text evidence="2">The sequence shown here is derived from an EMBL/GenBank/DDBJ whole genome shotgun (WGS) entry which is preliminary data.</text>
</comment>
<reference evidence="2 3" key="1">
    <citation type="journal article" date="2016" name="Front. Microbiol.">
        <title>High-Level Heat Resistance of Spores of Bacillus amyloliquefaciens and Bacillus licheniformis Results from the Presence of a spoVA Operon in a Tn1546 Transposon.</title>
        <authorList>
            <person name="Berendsen E.M."/>
            <person name="Koning R.A."/>
            <person name="Boekhorst J."/>
            <person name="de Jong A."/>
            <person name="Kuipers O.P."/>
            <person name="Wells-Bennik M.H."/>
        </authorList>
    </citation>
    <scope>NUCLEOTIDE SEQUENCE [LARGE SCALE GENOMIC DNA]</scope>
    <source>
        <strain evidence="2 3">B4121</strain>
    </source>
</reference>
<dbReference type="SMART" id="SM00530">
    <property type="entry name" value="HTH_XRE"/>
    <property type="match status" value="1"/>
</dbReference>
<evidence type="ECO:0000313" key="3">
    <source>
        <dbReference type="Proteomes" id="UP000185604"/>
    </source>
</evidence>
<evidence type="ECO:0000313" key="2">
    <source>
        <dbReference type="EMBL" id="OLF98693.1"/>
    </source>
</evidence>
<evidence type="ECO:0000256" key="1">
    <source>
        <dbReference type="ARBA" id="ARBA00023125"/>
    </source>
</evidence>
<dbReference type="PANTHER" id="PTHR46797">
    <property type="entry name" value="HTH-TYPE TRANSCRIPTIONAL REGULATOR"/>
    <property type="match status" value="1"/>
</dbReference>
<dbReference type="PANTHER" id="PTHR46797:SF1">
    <property type="entry name" value="METHYLPHOSPHONATE SYNTHASE"/>
    <property type="match status" value="1"/>
</dbReference>
<sequence>MAMTMFGERLKELREQRSLSVNQLAMYAGVSAAAISRIENGHRGVPKPATIRKLADALKMPYEQLMDIAGYMRADEIREQPRGYVTMQDIAAKHGVEDLWLFEPGKWDCLSREDLLNLEQYFHFLVNEAKKRQS</sequence>
<name>A0A7Z1B6P1_9BACI</name>
<gene>
    <name evidence="2" type="ORF">B4121_0220</name>
</gene>
<dbReference type="SUPFAM" id="SSF47413">
    <property type="entry name" value="lambda repressor-like DNA-binding domains"/>
    <property type="match status" value="1"/>
</dbReference>
<dbReference type="InterPro" id="IPR010982">
    <property type="entry name" value="Lambda_DNA-bd_dom_sf"/>
</dbReference>
<dbReference type="CDD" id="cd00093">
    <property type="entry name" value="HTH_XRE"/>
    <property type="match status" value="1"/>
</dbReference>
<dbReference type="PIRSF" id="PIRSF019364">
    <property type="entry name" value="RapGH_repressor"/>
    <property type="match status" value="1"/>
</dbReference>
<dbReference type="AlphaFoldDB" id="A0A7Z1B6P1"/>
<accession>A0A7Z1B6P1</accession>
<keyword evidence="1" id="KW-0238">DNA-binding</keyword>
<protein>
    <submittedName>
        <fullName evidence="2">Immunity repressor protein (Phage-related protein)</fullName>
    </submittedName>
</protein>
<dbReference type="GO" id="GO:0003700">
    <property type="term" value="F:DNA-binding transcription factor activity"/>
    <property type="evidence" value="ECO:0007669"/>
    <property type="project" value="TreeGrafter"/>
</dbReference>
<dbReference type="GO" id="GO:0003677">
    <property type="term" value="F:DNA binding"/>
    <property type="evidence" value="ECO:0007669"/>
    <property type="project" value="UniProtKB-KW"/>
</dbReference>
<dbReference type="Pfam" id="PF13560">
    <property type="entry name" value="HTH_31"/>
    <property type="match status" value="1"/>
</dbReference>
<dbReference type="GO" id="GO:0005829">
    <property type="term" value="C:cytosol"/>
    <property type="evidence" value="ECO:0007669"/>
    <property type="project" value="TreeGrafter"/>
</dbReference>
<dbReference type="PROSITE" id="PS50943">
    <property type="entry name" value="HTH_CROC1"/>
    <property type="match status" value="1"/>
</dbReference>